<sequence length="236" mass="25403">MPARLCPRSLRPDPARPRSGLRSSVPTLAHTRPHLLPIIVHARLDSSPRARVRPYPRPLFAPTCCCLSAFSVLVGRVCVPGCCPSCSWSVCPLVCTSIHALACLCPHLSVPSCPRPPQNTVLSGLTMRWWSPRVLACVCHAHPYRSRRIFACPSALLSCPSVYLPACTRAARSNPAGARAREPCSKKISSAVSFYADSGANQPLLELGDSVALLAWCGRSSSIGSDWLLPATEGDR</sequence>
<evidence type="ECO:0000313" key="3">
    <source>
        <dbReference type="Proteomes" id="UP000814176"/>
    </source>
</evidence>
<dbReference type="RefSeq" id="XP_047781830.1">
    <property type="nucleotide sequence ID" value="XM_047918828.1"/>
</dbReference>
<dbReference type="GeneID" id="71999560"/>
<organism evidence="2 3">
    <name type="scientific">Rhodofomes roseus</name>
    <dbReference type="NCBI Taxonomy" id="34475"/>
    <lineage>
        <taxon>Eukaryota</taxon>
        <taxon>Fungi</taxon>
        <taxon>Dikarya</taxon>
        <taxon>Basidiomycota</taxon>
        <taxon>Agaricomycotina</taxon>
        <taxon>Agaricomycetes</taxon>
        <taxon>Polyporales</taxon>
        <taxon>Rhodofomes</taxon>
    </lineage>
</organism>
<keyword evidence="3" id="KW-1185">Reference proteome</keyword>
<gene>
    <name evidence="2" type="ORF">C8Q71DRAFT_480415</name>
</gene>
<protein>
    <submittedName>
        <fullName evidence="2">Uncharacterized protein</fullName>
    </submittedName>
</protein>
<name>A0ABQ8KP43_9APHY</name>
<dbReference type="EMBL" id="JADCUA010000005">
    <property type="protein sequence ID" value="KAH9840180.1"/>
    <property type="molecule type" value="Genomic_DNA"/>
</dbReference>
<proteinExistence type="predicted"/>
<dbReference type="Proteomes" id="UP000814176">
    <property type="component" value="Unassembled WGS sequence"/>
</dbReference>
<comment type="caution">
    <text evidence="2">The sequence shown here is derived from an EMBL/GenBank/DDBJ whole genome shotgun (WGS) entry which is preliminary data.</text>
</comment>
<evidence type="ECO:0000313" key="2">
    <source>
        <dbReference type="EMBL" id="KAH9840180.1"/>
    </source>
</evidence>
<reference evidence="2 3" key="1">
    <citation type="journal article" date="2021" name="Environ. Microbiol.">
        <title>Gene family expansions and transcriptome signatures uncover fungal adaptations to wood decay.</title>
        <authorList>
            <person name="Hage H."/>
            <person name="Miyauchi S."/>
            <person name="Viragh M."/>
            <person name="Drula E."/>
            <person name="Min B."/>
            <person name="Chaduli D."/>
            <person name="Navarro D."/>
            <person name="Favel A."/>
            <person name="Norest M."/>
            <person name="Lesage-Meessen L."/>
            <person name="Balint B."/>
            <person name="Merenyi Z."/>
            <person name="de Eugenio L."/>
            <person name="Morin E."/>
            <person name="Martinez A.T."/>
            <person name="Baldrian P."/>
            <person name="Stursova M."/>
            <person name="Martinez M.J."/>
            <person name="Novotny C."/>
            <person name="Magnuson J.K."/>
            <person name="Spatafora J.W."/>
            <person name="Maurice S."/>
            <person name="Pangilinan J."/>
            <person name="Andreopoulos W."/>
            <person name="LaButti K."/>
            <person name="Hundley H."/>
            <person name="Na H."/>
            <person name="Kuo A."/>
            <person name="Barry K."/>
            <person name="Lipzen A."/>
            <person name="Henrissat B."/>
            <person name="Riley R."/>
            <person name="Ahrendt S."/>
            <person name="Nagy L.G."/>
            <person name="Grigoriev I.V."/>
            <person name="Martin F."/>
            <person name="Rosso M.N."/>
        </authorList>
    </citation>
    <scope>NUCLEOTIDE SEQUENCE [LARGE SCALE GENOMIC DNA]</scope>
    <source>
        <strain evidence="2 3">CIRM-BRFM 1785</strain>
    </source>
</reference>
<accession>A0ABQ8KP43</accession>
<evidence type="ECO:0000256" key="1">
    <source>
        <dbReference type="SAM" id="MobiDB-lite"/>
    </source>
</evidence>
<feature type="region of interest" description="Disordered" evidence="1">
    <location>
        <begin position="1"/>
        <end position="25"/>
    </location>
</feature>